<keyword evidence="1" id="KW-0238">DNA-binding</keyword>
<dbReference type="InterPro" id="IPR036388">
    <property type="entry name" value="WH-like_DNA-bd_sf"/>
</dbReference>
<name>A0ABY2ZR93_9GAMM</name>
<proteinExistence type="predicted"/>
<evidence type="ECO:0000256" key="1">
    <source>
        <dbReference type="ARBA" id="ARBA00023125"/>
    </source>
</evidence>
<dbReference type="SMART" id="SM00421">
    <property type="entry name" value="HTH_LUXR"/>
    <property type="match status" value="1"/>
</dbReference>
<dbReference type="Pfam" id="PF00196">
    <property type="entry name" value="GerE"/>
    <property type="match status" value="1"/>
</dbReference>
<feature type="domain" description="HTH luxR-type" evidence="2">
    <location>
        <begin position="11"/>
        <end position="68"/>
    </location>
</feature>
<dbReference type="Proteomes" id="UP000319715">
    <property type="component" value="Unassembled WGS sequence"/>
</dbReference>
<dbReference type="EMBL" id="VICF01000018">
    <property type="protein sequence ID" value="TQC63874.1"/>
    <property type="molecule type" value="Genomic_DNA"/>
</dbReference>
<dbReference type="SUPFAM" id="SSF46894">
    <property type="entry name" value="C-terminal effector domain of the bipartite response regulators"/>
    <property type="match status" value="1"/>
</dbReference>
<keyword evidence="4" id="KW-1185">Reference proteome</keyword>
<dbReference type="InterPro" id="IPR000792">
    <property type="entry name" value="Tscrpt_reg_LuxR_C"/>
</dbReference>
<organism evidence="3 4">
    <name type="scientific">Pantoea dispersa</name>
    <dbReference type="NCBI Taxonomy" id="59814"/>
    <lineage>
        <taxon>Bacteria</taxon>
        <taxon>Pseudomonadati</taxon>
        <taxon>Pseudomonadota</taxon>
        <taxon>Gammaproteobacteria</taxon>
        <taxon>Enterobacterales</taxon>
        <taxon>Erwiniaceae</taxon>
        <taxon>Pantoea</taxon>
    </lineage>
</organism>
<dbReference type="Gene3D" id="1.10.10.10">
    <property type="entry name" value="Winged helix-like DNA-binding domain superfamily/Winged helix DNA-binding domain"/>
    <property type="match status" value="1"/>
</dbReference>
<evidence type="ECO:0000313" key="3">
    <source>
        <dbReference type="EMBL" id="TQC63874.1"/>
    </source>
</evidence>
<accession>A0ABY2ZR93</accession>
<sequence length="95" mass="10910">MLIVKGIHGKSVVLSDVETNVIWFIMTGLKLEYVAYRVGMRHQSVSYLKRRIMRKLGAKNNNELIVWYISQRRGLSLSNVKKAMLKPFNKGGRCA</sequence>
<reference evidence="3 4" key="1">
    <citation type="submission" date="2019-06" db="EMBL/GenBank/DDBJ databases">
        <title>Pantoea dispersa Assembly.</title>
        <authorList>
            <person name="Wang J."/>
        </authorList>
    </citation>
    <scope>NUCLEOTIDE SEQUENCE [LARGE SCALE GENOMIC DNA]</scope>
    <source>
        <strain evidence="4">bio</strain>
    </source>
</reference>
<protein>
    <submittedName>
        <fullName evidence="3">Helix-turn-helix transcriptional regulator</fullName>
    </submittedName>
</protein>
<comment type="caution">
    <text evidence="3">The sequence shown here is derived from an EMBL/GenBank/DDBJ whole genome shotgun (WGS) entry which is preliminary data.</text>
</comment>
<gene>
    <name evidence="3" type="ORF">FK492_23475</name>
</gene>
<dbReference type="InterPro" id="IPR016032">
    <property type="entry name" value="Sig_transdc_resp-reg_C-effctor"/>
</dbReference>
<evidence type="ECO:0000259" key="2">
    <source>
        <dbReference type="SMART" id="SM00421"/>
    </source>
</evidence>
<evidence type="ECO:0000313" key="4">
    <source>
        <dbReference type="Proteomes" id="UP000319715"/>
    </source>
</evidence>